<reference evidence="2 3" key="1">
    <citation type="submission" date="2018-12" db="EMBL/GenBank/DDBJ databases">
        <authorList>
            <consortium name="Pathogen Informatics"/>
        </authorList>
    </citation>
    <scope>NUCLEOTIDE SEQUENCE [LARGE SCALE GENOMIC DNA]</scope>
    <source>
        <strain evidence="2 3">NCTC13098</strain>
    </source>
</reference>
<sequence length="57" mass="6159">MSAAGIFQSNLGNETQARSHGNASRDAFDAALGCPVLDEFALYQQAEDRSKRRCGLL</sequence>
<proteinExistence type="predicted"/>
<dbReference type="PANTHER" id="PTHR39479:SF2">
    <property type="entry name" value="2-OXOADIPATE DIOXYGENASE_DECARBOXYLASE"/>
    <property type="match status" value="1"/>
</dbReference>
<dbReference type="AlphaFoldDB" id="A0A3P8M157"/>
<organism evidence="2 3">
    <name type="scientific">Raoultella terrigena</name>
    <name type="common">Klebsiella terrigena</name>
    <dbReference type="NCBI Taxonomy" id="577"/>
    <lineage>
        <taxon>Bacteria</taxon>
        <taxon>Pseudomonadati</taxon>
        <taxon>Pseudomonadota</taxon>
        <taxon>Gammaproteobacteria</taxon>
        <taxon>Enterobacterales</taxon>
        <taxon>Enterobacteriaceae</taxon>
        <taxon>Klebsiella/Raoultella group</taxon>
        <taxon>Raoultella</taxon>
    </lineage>
</organism>
<dbReference type="KEGG" id="rtg:NCTC13098_03951"/>
<dbReference type="PANTHER" id="PTHR39479">
    <property type="match status" value="1"/>
</dbReference>
<protein>
    <submittedName>
        <fullName evidence="2">Uncharacterized protein conserved in bacteria</fullName>
    </submittedName>
</protein>
<gene>
    <name evidence="2" type="ORF">NCTC13098_03951</name>
</gene>
<name>A0A3P8M157_RAOTE</name>
<dbReference type="EMBL" id="LR131271">
    <property type="protein sequence ID" value="VDR27580.1"/>
    <property type="molecule type" value="Genomic_DNA"/>
</dbReference>
<feature type="compositionally biased region" description="Polar residues" evidence="1">
    <location>
        <begin position="7"/>
        <end position="22"/>
    </location>
</feature>
<feature type="region of interest" description="Disordered" evidence="1">
    <location>
        <begin position="1"/>
        <end position="22"/>
    </location>
</feature>
<dbReference type="Proteomes" id="UP000274346">
    <property type="component" value="Chromosome"/>
</dbReference>
<evidence type="ECO:0000256" key="1">
    <source>
        <dbReference type="SAM" id="MobiDB-lite"/>
    </source>
</evidence>
<accession>A0A3P8M157</accession>
<evidence type="ECO:0000313" key="3">
    <source>
        <dbReference type="Proteomes" id="UP000274346"/>
    </source>
</evidence>
<dbReference type="Gene3D" id="3.10.180.80">
    <property type="entry name" value="Uncharacterised protein PF07063, DUF1338"/>
    <property type="match status" value="1"/>
</dbReference>
<evidence type="ECO:0000313" key="2">
    <source>
        <dbReference type="EMBL" id="VDR27580.1"/>
    </source>
</evidence>